<evidence type="ECO:0000256" key="1">
    <source>
        <dbReference type="SAM" id="MobiDB-lite"/>
    </source>
</evidence>
<sequence>MEWGLKGLVSATGRGRQSAEHPAAHPALTPVPPPKPVATESSAPSASSSVCYEDPPTLVLPRVPAAERFPILWDFDPVGLYVVRYERERALGVAR</sequence>
<feature type="region of interest" description="Disordered" evidence="1">
    <location>
        <begin position="1"/>
        <end position="54"/>
    </location>
</feature>
<dbReference type="Proteomes" id="UP000000377">
    <property type="component" value="Chromosome"/>
</dbReference>
<keyword evidence="3" id="KW-1185">Reference proteome</keyword>
<protein>
    <submittedName>
        <fullName evidence="2">Uncharacterized protein</fullName>
    </submittedName>
</protein>
<feature type="compositionally biased region" description="Low complexity" evidence="1">
    <location>
        <begin position="37"/>
        <end position="49"/>
    </location>
</feature>
<gene>
    <name evidence="2" type="ordered locus">SBI_06313</name>
</gene>
<proteinExistence type="predicted"/>
<dbReference type="EMBL" id="CP002047">
    <property type="protein sequence ID" value="ADI09433.1"/>
    <property type="molecule type" value="Genomic_DNA"/>
</dbReference>
<name>D7BSB5_STRBB</name>
<evidence type="ECO:0000313" key="3">
    <source>
        <dbReference type="Proteomes" id="UP000000377"/>
    </source>
</evidence>
<organism evidence="2 3">
    <name type="scientific">Streptomyces bingchenggensis (strain BCW-1)</name>
    <dbReference type="NCBI Taxonomy" id="749414"/>
    <lineage>
        <taxon>Bacteria</taxon>
        <taxon>Bacillati</taxon>
        <taxon>Actinomycetota</taxon>
        <taxon>Actinomycetes</taxon>
        <taxon>Kitasatosporales</taxon>
        <taxon>Streptomycetaceae</taxon>
        <taxon>Streptomyces</taxon>
    </lineage>
</organism>
<dbReference type="KEGG" id="sbh:SBI_06313"/>
<dbReference type="STRING" id="749414.SBI_06313"/>
<accession>D7BSB5</accession>
<evidence type="ECO:0000313" key="2">
    <source>
        <dbReference type="EMBL" id="ADI09433.1"/>
    </source>
</evidence>
<dbReference type="AlphaFoldDB" id="D7BSB5"/>
<reference evidence="2 3" key="1">
    <citation type="journal article" date="2010" name="J. Bacteriol.">
        <title>Genome sequence of the milbemycin-producing bacterium Streptomyces bingchenggensis.</title>
        <authorList>
            <person name="Wang X.J."/>
            <person name="Yan Y.J."/>
            <person name="Zhang B."/>
            <person name="An J."/>
            <person name="Wang J.J."/>
            <person name="Tian J."/>
            <person name="Jiang L."/>
            <person name="Chen Y.H."/>
            <person name="Huang S.X."/>
            <person name="Yin M."/>
            <person name="Zhang J."/>
            <person name="Gao A.L."/>
            <person name="Liu C.X."/>
            <person name="Zhu Z.X."/>
            <person name="Xiang W.S."/>
        </authorList>
    </citation>
    <scope>NUCLEOTIDE SEQUENCE [LARGE SCALE GENOMIC DNA]</scope>
    <source>
        <strain evidence="2 3">BCW-1</strain>
    </source>
</reference>
<dbReference type="HOGENOM" id="CLU_164808_0_0_11"/>